<keyword evidence="2" id="KW-1185">Reference proteome</keyword>
<dbReference type="OrthoDB" id="1001213at2759"/>
<dbReference type="Gramene" id="OMO50473">
    <property type="protein sequence ID" value="OMO50473"/>
    <property type="gene ID" value="CCACVL1_30419"/>
</dbReference>
<protein>
    <submittedName>
        <fullName evidence="1">Uncharacterized protein</fullName>
    </submittedName>
</protein>
<dbReference type="AlphaFoldDB" id="A0A1R3FXA9"/>
<comment type="caution">
    <text evidence="1">The sequence shown here is derived from an EMBL/GenBank/DDBJ whole genome shotgun (WGS) entry which is preliminary data.</text>
</comment>
<proteinExistence type="predicted"/>
<dbReference type="Proteomes" id="UP000188268">
    <property type="component" value="Unassembled WGS sequence"/>
</dbReference>
<sequence length="122" mass="13968">MTLHYRAPLLAFTITNRSSSLRMSYSSTRSYSCSSADSSSIPMENNREVNELVVYLEEENVGDKTTVEELENEDAIGSKRQRKKTSPVWEEFIELKDANGSELVQCIHFKTKLIKQKTRITT</sequence>
<gene>
    <name evidence="1" type="ORF">CCACVL1_30419</name>
</gene>
<evidence type="ECO:0000313" key="2">
    <source>
        <dbReference type="Proteomes" id="UP000188268"/>
    </source>
</evidence>
<reference evidence="1 2" key="1">
    <citation type="submission" date="2013-09" db="EMBL/GenBank/DDBJ databases">
        <title>Corchorus capsularis genome sequencing.</title>
        <authorList>
            <person name="Alam M."/>
            <person name="Haque M.S."/>
            <person name="Islam M.S."/>
            <person name="Emdad E.M."/>
            <person name="Islam M.M."/>
            <person name="Ahmed B."/>
            <person name="Halim A."/>
            <person name="Hossen Q.M.M."/>
            <person name="Hossain M.Z."/>
            <person name="Ahmed R."/>
            <person name="Khan M.M."/>
            <person name="Islam R."/>
            <person name="Rashid M.M."/>
            <person name="Khan S.A."/>
            <person name="Rahman M.S."/>
            <person name="Alam M."/>
        </authorList>
    </citation>
    <scope>NUCLEOTIDE SEQUENCE [LARGE SCALE GENOMIC DNA]</scope>
    <source>
        <strain evidence="2">cv. CVL-1</strain>
        <tissue evidence="1">Whole seedling</tissue>
    </source>
</reference>
<dbReference type="EMBL" id="AWWV01016144">
    <property type="protein sequence ID" value="OMO50473.1"/>
    <property type="molecule type" value="Genomic_DNA"/>
</dbReference>
<organism evidence="1 2">
    <name type="scientific">Corchorus capsularis</name>
    <name type="common">Jute</name>
    <dbReference type="NCBI Taxonomy" id="210143"/>
    <lineage>
        <taxon>Eukaryota</taxon>
        <taxon>Viridiplantae</taxon>
        <taxon>Streptophyta</taxon>
        <taxon>Embryophyta</taxon>
        <taxon>Tracheophyta</taxon>
        <taxon>Spermatophyta</taxon>
        <taxon>Magnoliopsida</taxon>
        <taxon>eudicotyledons</taxon>
        <taxon>Gunneridae</taxon>
        <taxon>Pentapetalae</taxon>
        <taxon>rosids</taxon>
        <taxon>malvids</taxon>
        <taxon>Malvales</taxon>
        <taxon>Malvaceae</taxon>
        <taxon>Grewioideae</taxon>
        <taxon>Apeibeae</taxon>
        <taxon>Corchorus</taxon>
    </lineage>
</organism>
<name>A0A1R3FXA9_COCAP</name>
<accession>A0A1R3FXA9</accession>
<evidence type="ECO:0000313" key="1">
    <source>
        <dbReference type="EMBL" id="OMO50473.1"/>
    </source>
</evidence>